<gene>
    <name evidence="1" type="ORF">RIB2604_01903180</name>
</gene>
<dbReference type="AlphaFoldDB" id="A0A146FJ96"/>
<proteinExistence type="predicted"/>
<evidence type="ECO:0000313" key="2">
    <source>
        <dbReference type="Proteomes" id="UP000075230"/>
    </source>
</evidence>
<protein>
    <submittedName>
        <fullName evidence="1">Phosphatidylserine decarboxylase Psd2</fullName>
    </submittedName>
</protein>
<organism evidence="1 2">
    <name type="scientific">Aspergillus kawachii</name>
    <name type="common">White koji mold</name>
    <name type="synonym">Aspergillus awamori var. kawachi</name>
    <dbReference type="NCBI Taxonomy" id="1069201"/>
    <lineage>
        <taxon>Eukaryota</taxon>
        <taxon>Fungi</taxon>
        <taxon>Dikarya</taxon>
        <taxon>Ascomycota</taxon>
        <taxon>Pezizomycotina</taxon>
        <taxon>Eurotiomycetes</taxon>
        <taxon>Eurotiomycetidae</taxon>
        <taxon>Eurotiales</taxon>
        <taxon>Aspergillaceae</taxon>
        <taxon>Aspergillus</taxon>
        <taxon>Aspergillus subgen. Circumdati</taxon>
    </lineage>
</organism>
<reference evidence="2" key="2">
    <citation type="submission" date="2016-02" db="EMBL/GenBank/DDBJ databases">
        <title>Genome sequencing of Aspergillus luchuensis NBRC 4314.</title>
        <authorList>
            <person name="Yamada O."/>
        </authorList>
    </citation>
    <scope>NUCLEOTIDE SEQUENCE [LARGE SCALE GENOMIC DNA]</scope>
    <source>
        <strain evidence="2">RIB 2604</strain>
    </source>
</reference>
<sequence length="137" mass="14566">MEWTKQPSTVSSNLHPAYSIARKFSDVEPATPSAVHCIPPCGSVEVWDAEISLARNPQTSVCLSANRGLSRGNTAYYRILDPGRRPGACPESSETTVPATEAAAVGTPCGRLSLPTALVGRWLHNPPDTGHGSRQTD</sequence>
<accession>A0A146FJ96</accession>
<reference evidence="1 2" key="1">
    <citation type="journal article" date="2016" name="DNA Res.">
        <title>Genome sequence of Aspergillus luchuensis NBRC 4314.</title>
        <authorList>
            <person name="Yamada O."/>
            <person name="Machida M."/>
            <person name="Hosoyama A."/>
            <person name="Goto M."/>
            <person name="Takahashi T."/>
            <person name="Futagami T."/>
            <person name="Yamagata Y."/>
            <person name="Takeuchi M."/>
            <person name="Kobayashi T."/>
            <person name="Koike H."/>
            <person name="Abe K."/>
            <person name="Asai K."/>
            <person name="Arita M."/>
            <person name="Fujita N."/>
            <person name="Fukuda K."/>
            <person name="Higa K."/>
            <person name="Horikawa H."/>
            <person name="Ishikawa T."/>
            <person name="Jinno K."/>
            <person name="Kato Y."/>
            <person name="Kirimura K."/>
            <person name="Mizutani O."/>
            <person name="Nakasone K."/>
            <person name="Sano M."/>
            <person name="Shiraishi Y."/>
            <person name="Tsukahara M."/>
            <person name="Gomi K."/>
        </authorList>
    </citation>
    <scope>NUCLEOTIDE SEQUENCE [LARGE SCALE GENOMIC DNA]</scope>
    <source>
        <strain evidence="1 2">RIB 2604</strain>
    </source>
</reference>
<evidence type="ECO:0000313" key="1">
    <source>
        <dbReference type="EMBL" id="GAT25363.1"/>
    </source>
</evidence>
<name>A0A146FJ96_ASPKA</name>
<comment type="caution">
    <text evidence="1">The sequence shown here is derived from an EMBL/GenBank/DDBJ whole genome shotgun (WGS) entry which is preliminary data.</text>
</comment>
<dbReference type="Proteomes" id="UP000075230">
    <property type="component" value="Unassembled WGS sequence"/>
</dbReference>
<dbReference type="EMBL" id="BCWF01000019">
    <property type="protein sequence ID" value="GAT25363.1"/>
    <property type="molecule type" value="Genomic_DNA"/>
</dbReference>